<gene>
    <name evidence="5" type="ORF">DWY25_06790</name>
</gene>
<dbReference type="AlphaFoldDB" id="A0A412G3Q3"/>
<dbReference type="InterPro" id="IPR036390">
    <property type="entry name" value="WH_DNA-bd_sf"/>
</dbReference>
<evidence type="ECO:0000256" key="1">
    <source>
        <dbReference type="ARBA" id="ARBA00011046"/>
    </source>
</evidence>
<dbReference type="InterPro" id="IPR036388">
    <property type="entry name" value="WH-like_DNA-bd_sf"/>
</dbReference>
<evidence type="ECO:0000313" key="5">
    <source>
        <dbReference type="EMBL" id="RGR75114.1"/>
    </source>
</evidence>
<dbReference type="Pfam" id="PF03965">
    <property type="entry name" value="Penicillinase_R"/>
    <property type="match status" value="1"/>
</dbReference>
<protein>
    <submittedName>
        <fullName evidence="5">BlaI/MecI/CopY family transcriptional regulator</fullName>
    </submittedName>
</protein>
<evidence type="ECO:0000313" key="6">
    <source>
        <dbReference type="Proteomes" id="UP000284178"/>
    </source>
</evidence>
<evidence type="ECO:0000256" key="3">
    <source>
        <dbReference type="ARBA" id="ARBA00023125"/>
    </source>
</evidence>
<keyword evidence="2" id="KW-0805">Transcription regulation</keyword>
<keyword evidence="4" id="KW-0804">Transcription</keyword>
<keyword evidence="6" id="KW-1185">Reference proteome</keyword>
<dbReference type="Gene3D" id="1.10.10.10">
    <property type="entry name" value="Winged helix-like DNA-binding domain superfamily/Winged helix DNA-binding domain"/>
    <property type="match status" value="1"/>
</dbReference>
<accession>A0A412G3Q3</accession>
<dbReference type="EMBL" id="QRUP01000006">
    <property type="protein sequence ID" value="RGR75114.1"/>
    <property type="molecule type" value="Genomic_DNA"/>
</dbReference>
<evidence type="ECO:0000256" key="4">
    <source>
        <dbReference type="ARBA" id="ARBA00023163"/>
    </source>
</evidence>
<comment type="caution">
    <text evidence="5">The sequence shown here is derived from an EMBL/GenBank/DDBJ whole genome shotgun (WGS) entry which is preliminary data.</text>
</comment>
<dbReference type="GO" id="GO:0045892">
    <property type="term" value="P:negative regulation of DNA-templated transcription"/>
    <property type="evidence" value="ECO:0007669"/>
    <property type="project" value="InterPro"/>
</dbReference>
<evidence type="ECO:0000256" key="2">
    <source>
        <dbReference type="ARBA" id="ARBA00023015"/>
    </source>
</evidence>
<dbReference type="InterPro" id="IPR005650">
    <property type="entry name" value="BlaI_family"/>
</dbReference>
<name>A0A412G3Q3_9FIRM</name>
<comment type="similarity">
    <text evidence="1">Belongs to the BlaI transcriptional regulatory family.</text>
</comment>
<dbReference type="Gene3D" id="1.10.4040.10">
    <property type="entry name" value="Penicillinase repressor domain"/>
    <property type="match status" value="1"/>
</dbReference>
<dbReference type="SUPFAM" id="SSF46785">
    <property type="entry name" value="Winged helix' DNA-binding domain"/>
    <property type="match status" value="1"/>
</dbReference>
<dbReference type="Proteomes" id="UP000284178">
    <property type="component" value="Unassembled WGS sequence"/>
</dbReference>
<organism evidence="5 6">
    <name type="scientific">Holdemania filiformis</name>
    <dbReference type="NCBI Taxonomy" id="61171"/>
    <lineage>
        <taxon>Bacteria</taxon>
        <taxon>Bacillati</taxon>
        <taxon>Bacillota</taxon>
        <taxon>Erysipelotrichia</taxon>
        <taxon>Erysipelotrichales</taxon>
        <taxon>Erysipelotrichaceae</taxon>
        <taxon>Holdemania</taxon>
    </lineage>
</organism>
<dbReference type="GeneID" id="83015111"/>
<dbReference type="GO" id="GO:0003677">
    <property type="term" value="F:DNA binding"/>
    <property type="evidence" value="ECO:0007669"/>
    <property type="project" value="UniProtKB-KW"/>
</dbReference>
<reference evidence="5 6" key="1">
    <citation type="submission" date="2018-08" db="EMBL/GenBank/DDBJ databases">
        <title>A genome reference for cultivated species of the human gut microbiota.</title>
        <authorList>
            <person name="Zou Y."/>
            <person name="Xue W."/>
            <person name="Luo G."/>
        </authorList>
    </citation>
    <scope>NUCLEOTIDE SEQUENCE [LARGE SCALE GENOMIC DNA]</scope>
    <source>
        <strain evidence="5 6">AF24-29</strain>
    </source>
</reference>
<keyword evidence="3" id="KW-0238">DNA-binding</keyword>
<proteinExistence type="inferred from homology"/>
<dbReference type="RefSeq" id="WP_117894604.1">
    <property type="nucleotide sequence ID" value="NZ_CABJCV010000006.1"/>
</dbReference>
<sequence length="128" mass="15338">MKLSRKLPEAEFEIMKVVWEKEPPLTSTMLMEELKQTKDWKVPTLSSLLSRLVDRGYLRTEKNGKERTYYPLITEDEYLQFESQDFRQRYAQRSWISLMNAFYDGEAVSDEELDQLQAWLDMKRKTDG</sequence>
<dbReference type="PIRSF" id="PIRSF019455">
    <property type="entry name" value="CopR_AtkY"/>
    <property type="match status" value="1"/>
</dbReference>